<keyword evidence="2" id="KW-1133">Transmembrane helix</keyword>
<feature type="transmembrane region" description="Helical" evidence="2">
    <location>
        <begin position="106"/>
        <end position="128"/>
    </location>
</feature>
<dbReference type="EMBL" id="JAYKXP010000098">
    <property type="protein sequence ID" value="KAK7027238.1"/>
    <property type="molecule type" value="Genomic_DNA"/>
</dbReference>
<organism evidence="4 5">
    <name type="scientific">Paramarasmius palmivorus</name>
    <dbReference type="NCBI Taxonomy" id="297713"/>
    <lineage>
        <taxon>Eukaryota</taxon>
        <taxon>Fungi</taxon>
        <taxon>Dikarya</taxon>
        <taxon>Basidiomycota</taxon>
        <taxon>Agaricomycotina</taxon>
        <taxon>Agaricomycetes</taxon>
        <taxon>Agaricomycetidae</taxon>
        <taxon>Agaricales</taxon>
        <taxon>Marasmiineae</taxon>
        <taxon>Marasmiaceae</taxon>
        <taxon>Paramarasmius</taxon>
    </lineage>
</organism>
<reference evidence="4 5" key="1">
    <citation type="submission" date="2024-01" db="EMBL/GenBank/DDBJ databases">
        <title>A draft genome for a cacao thread blight-causing isolate of Paramarasmius palmivorus.</title>
        <authorList>
            <person name="Baruah I.K."/>
            <person name="Bukari Y."/>
            <person name="Amoako-Attah I."/>
            <person name="Meinhardt L.W."/>
            <person name="Bailey B.A."/>
            <person name="Cohen S.P."/>
        </authorList>
    </citation>
    <scope>NUCLEOTIDE SEQUENCE [LARGE SCALE GENOMIC DNA]</scope>
    <source>
        <strain evidence="4 5">GH-12</strain>
    </source>
</reference>
<accession>A0AAW0BLM0</accession>
<dbReference type="Proteomes" id="UP001383192">
    <property type="component" value="Unassembled WGS sequence"/>
</dbReference>
<keyword evidence="2" id="KW-0472">Membrane</keyword>
<feature type="compositionally biased region" description="Basic and acidic residues" evidence="1">
    <location>
        <begin position="166"/>
        <end position="177"/>
    </location>
</feature>
<dbReference type="AlphaFoldDB" id="A0AAW0BLM0"/>
<keyword evidence="2" id="KW-0812">Transmembrane</keyword>
<feature type="domain" description="DUF6534" evidence="3">
    <location>
        <begin position="78"/>
        <end position="160"/>
    </location>
</feature>
<gene>
    <name evidence="4" type="ORF">VNI00_015327</name>
</gene>
<feature type="compositionally biased region" description="Polar residues" evidence="1">
    <location>
        <begin position="179"/>
        <end position="190"/>
    </location>
</feature>
<evidence type="ECO:0000313" key="5">
    <source>
        <dbReference type="Proteomes" id="UP001383192"/>
    </source>
</evidence>
<feature type="transmembrane region" description="Helical" evidence="2">
    <location>
        <begin position="134"/>
        <end position="156"/>
    </location>
</feature>
<sequence>MALQRKKFDHYWDSHYFNLCPSRLLARYVDNQKQPAQSYQSDLFHSSTVFTIKAFALPSLAEVSKITHYGTASLAAGACADIATAFALCYFSTDYAQGRDTLVNNLVRYAISTGAITSVVSIACLILFNLMPDNFVFISVYFVLSKCYAVSFMATLNTRRLVNGRGTDHSRQSDRPEQLPSSRPTRNFYISASDPRSQHRRGDSEAQIWTGSETKESANQSRHERFSLEVINPPPLYSSQSLSQMSFNSHGSGPRAI</sequence>
<comment type="caution">
    <text evidence="4">The sequence shown here is derived from an EMBL/GenBank/DDBJ whole genome shotgun (WGS) entry which is preliminary data.</text>
</comment>
<evidence type="ECO:0000313" key="4">
    <source>
        <dbReference type="EMBL" id="KAK7027238.1"/>
    </source>
</evidence>
<feature type="region of interest" description="Disordered" evidence="1">
    <location>
        <begin position="164"/>
        <end position="224"/>
    </location>
</feature>
<evidence type="ECO:0000256" key="2">
    <source>
        <dbReference type="SAM" id="Phobius"/>
    </source>
</evidence>
<feature type="compositionally biased region" description="Basic and acidic residues" evidence="1">
    <location>
        <begin position="213"/>
        <end position="224"/>
    </location>
</feature>
<dbReference type="InterPro" id="IPR045339">
    <property type="entry name" value="DUF6534"/>
</dbReference>
<dbReference type="Pfam" id="PF20152">
    <property type="entry name" value="DUF6534"/>
    <property type="match status" value="1"/>
</dbReference>
<proteinExistence type="predicted"/>
<evidence type="ECO:0000256" key="1">
    <source>
        <dbReference type="SAM" id="MobiDB-lite"/>
    </source>
</evidence>
<evidence type="ECO:0000259" key="3">
    <source>
        <dbReference type="Pfam" id="PF20152"/>
    </source>
</evidence>
<name>A0AAW0BLM0_9AGAR</name>
<keyword evidence="5" id="KW-1185">Reference proteome</keyword>
<protein>
    <recommendedName>
        <fullName evidence="3">DUF6534 domain-containing protein</fullName>
    </recommendedName>
</protein>